<feature type="domain" description="HAMP" evidence="13">
    <location>
        <begin position="315"/>
        <end position="367"/>
    </location>
</feature>
<dbReference type="InterPro" id="IPR004090">
    <property type="entry name" value="Chemotax_Me-accpt_rcpt"/>
</dbReference>
<evidence type="ECO:0000256" key="11">
    <source>
        <dbReference type="SAM" id="Phobius"/>
    </source>
</evidence>
<evidence type="ECO:0000256" key="6">
    <source>
        <dbReference type="ARBA" id="ARBA00023136"/>
    </source>
</evidence>
<dbReference type="Gene3D" id="3.30.450.20">
    <property type="entry name" value="PAS domain"/>
    <property type="match status" value="2"/>
</dbReference>
<dbReference type="GO" id="GO:0016301">
    <property type="term" value="F:kinase activity"/>
    <property type="evidence" value="ECO:0007669"/>
    <property type="project" value="UniProtKB-KW"/>
</dbReference>
<dbReference type="PROSITE" id="PS50885">
    <property type="entry name" value="HAMP"/>
    <property type="match status" value="1"/>
</dbReference>
<dbReference type="Pfam" id="PF00015">
    <property type="entry name" value="MCPsignal"/>
    <property type="match status" value="1"/>
</dbReference>
<keyword evidence="14" id="KW-0808">Transferase</keyword>
<evidence type="ECO:0000256" key="3">
    <source>
        <dbReference type="ARBA" id="ARBA00022500"/>
    </source>
</evidence>
<evidence type="ECO:0000256" key="10">
    <source>
        <dbReference type="SAM" id="Coils"/>
    </source>
</evidence>
<feature type="transmembrane region" description="Helical" evidence="11">
    <location>
        <begin position="291"/>
        <end position="314"/>
    </location>
</feature>
<dbReference type="PANTHER" id="PTHR32089:SF114">
    <property type="entry name" value="METHYL-ACCEPTING CHEMOTAXIS PROTEIN MCPB"/>
    <property type="match status" value="1"/>
</dbReference>
<dbReference type="eggNOG" id="COG0840">
    <property type="taxonomic scope" value="Bacteria"/>
</dbReference>
<dbReference type="GO" id="GO:0005886">
    <property type="term" value="C:plasma membrane"/>
    <property type="evidence" value="ECO:0007669"/>
    <property type="project" value="UniProtKB-SubCell"/>
</dbReference>
<dbReference type="SUPFAM" id="SSF58104">
    <property type="entry name" value="Methyl-accepting chemotaxis protein (MCP) signaling domain"/>
    <property type="match status" value="1"/>
</dbReference>
<dbReference type="CDD" id="cd12912">
    <property type="entry name" value="PDC2_MCP_like"/>
    <property type="match status" value="1"/>
</dbReference>
<dbReference type="RefSeq" id="WP_006314080.1">
    <property type="nucleotide sequence ID" value="NZ_ARZA01000194.1"/>
</dbReference>
<keyword evidence="15" id="KW-1185">Reference proteome</keyword>
<gene>
    <name evidence="14" type="ORF">L21TH_1689</name>
</gene>
<keyword evidence="10" id="KW-0175">Coiled coil</keyword>
<dbReference type="PROSITE" id="PS50111">
    <property type="entry name" value="CHEMOTAXIS_TRANSDUC_2"/>
    <property type="match status" value="1"/>
</dbReference>
<proteinExistence type="inferred from homology"/>
<keyword evidence="5 11" id="KW-1133">Transmembrane helix</keyword>
<keyword evidence="7 9" id="KW-0807">Transducer</keyword>
<dbReference type="Pfam" id="PF02743">
    <property type="entry name" value="dCache_1"/>
    <property type="match status" value="1"/>
</dbReference>
<dbReference type="CDD" id="cd11386">
    <property type="entry name" value="MCP_signal"/>
    <property type="match status" value="1"/>
</dbReference>
<keyword evidence="4 11" id="KW-0812">Transmembrane</keyword>
<keyword evidence="6 11" id="KW-0472">Membrane</keyword>
<dbReference type="Gene3D" id="1.10.287.950">
    <property type="entry name" value="Methyl-accepting chemotaxis protein"/>
    <property type="match status" value="1"/>
</dbReference>
<dbReference type="Proteomes" id="UP000013378">
    <property type="component" value="Unassembled WGS sequence"/>
</dbReference>
<comment type="similarity">
    <text evidence="8">Belongs to the methyl-accepting chemotaxis (MCP) protein family.</text>
</comment>
<name>R1AUD4_9FIRM</name>
<feature type="coiled-coil region" evidence="10">
    <location>
        <begin position="583"/>
        <end position="610"/>
    </location>
</feature>
<dbReference type="Pfam" id="PF00672">
    <property type="entry name" value="HAMP"/>
    <property type="match status" value="1"/>
</dbReference>
<keyword evidence="14" id="KW-0418">Kinase</keyword>
<evidence type="ECO:0000256" key="8">
    <source>
        <dbReference type="ARBA" id="ARBA00029447"/>
    </source>
</evidence>
<evidence type="ECO:0000256" key="4">
    <source>
        <dbReference type="ARBA" id="ARBA00022692"/>
    </source>
</evidence>
<keyword evidence="2" id="KW-1003">Cell membrane</keyword>
<protein>
    <submittedName>
        <fullName evidence="14">Histidine kinase, HAMP region:Bacterial chemotaxis sensory transducer</fullName>
    </submittedName>
</protein>
<dbReference type="AlphaFoldDB" id="R1AUD4"/>
<evidence type="ECO:0000256" key="5">
    <source>
        <dbReference type="ARBA" id="ARBA00022989"/>
    </source>
</evidence>
<dbReference type="OrthoDB" id="597657at2"/>
<dbReference type="PATRIC" id="fig|1304284.3.peg.1658"/>
<dbReference type="GO" id="GO:0007165">
    <property type="term" value="P:signal transduction"/>
    <property type="evidence" value="ECO:0007669"/>
    <property type="project" value="UniProtKB-KW"/>
</dbReference>
<accession>R1AUD4</accession>
<dbReference type="PANTHER" id="PTHR32089">
    <property type="entry name" value="METHYL-ACCEPTING CHEMOTAXIS PROTEIN MCPB"/>
    <property type="match status" value="1"/>
</dbReference>
<comment type="subcellular location">
    <subcellularLocation>
        <location evidence="1">Cell membrane</location>
        <topology evidence="1">Multi-pass membrane protein</topology>
    </subcellularLocation>
</comment>
<dbReference type="SMART" id="SM00283">
    <property type="entry name" value="MA"/>
    <property type="match status" value="1"/>
</dbReference>
<evidence type="ECO:0000259" key="12">
    <source>
        <dbReference type="PROSITE" id="PS50111"/>
    </source>
</evidence>
<dbReference type="InterPro" id="IPR033479">
    <property type="entry name" value="dCache_1"/>
</dbReference>
<sequence length="673" mass="73851">MLKKMKLTQRLIISVVILAVLPLLVLSFVNYMTIDEVLNEKIYELITEQGKNKAAKIDQWFMGKKSEIEAIANVPTLRKGATEEERAKYTAYNLYRLKKAHKNVYDAQWSTDEKGDYIFAEPDSQGNVKSTKVGSIKDRDYWKTLISGQTVVSNPLISRSTGKPAVVIAAPIKGYNGDYIGTVGNNVLLTFIDETLKDIGLSENSFAILTSRDGTFIVHPNKDMVMKKNVNTEDDSLSKAIVSLIGKEGEFKEVEYKNSTKVVANYKIKEAGWTLTIVGDYNELFAARQKIIYKTLIIIALVFVFVVLAGYFVIKGIKGPINEIKDVIVKASNGDLTGRLKVVTDDEIGELGKSFNTMMDNVGKLLNEVKDSSDTVLESSSSLSDITEQTSAATSEVARTIEEIAESASGQAKDTENGAIRTNELANNIQQVADNIENSIDKFTALSDLSEKGLNIVELLTNKSQQVNEAREVVNNMVKSVENGSKEIEVIIDTISQIAEQTNLLALNASIEAARAGESGRGFAVVADEIRKLAEQSAEATEGIREVITGIQQQSNELSTSTIKAIELGEEQNKAVRETGDLFNQISDTIKELTENIQKIERLNSEMIHKKNEIVAVIENISASSEETAAATQQVSAGAEEQLASIEEVASYAKELESLAEGLKDSVNKFKLQ</sequence>
<dbReference type="InterPro" id="IPR029151">
    <property type="entry name" value="Sensor-like_sf"/>
</dbReference>
<dbReference type="GO" id="GO:0006935">
    <property type="term" value="P:chemotaxis"/>
    <property type="evidence" value="ECO:0007669"/>
    <property type="project" value="UniProtKB-KW"/>
</dbReference>
<dbReference type="CDD" id="cd18773">
    <property type="entry name" value="PDC1_HK_sensor"/>
    <property type="match status" value="1"/>
</dbReference>
<feature type="domain" description="Methyl-accepting transducer" evidence="12">
    <location>
        <begin position="386"/>
        <end position="636"/>
    </location>
</feature>
<evidence type="ECO:0000256" key="1">
    <source>
        <dbReference type="ARBA" id="ARBA00004651"/>
    </source>
</evidence>
<evidence type="ECO:0000313" key="15">
    <source>
        <dbReference type="Proteomes" id="UP000013378"/>
    </source>
</evidence>
<dbReference type="CDD" id="cd06225">
    <property type="entry name" value="HAMP"/>
    <property type="match status" value="1"/>
</dbReference>
<dbReference type="EMBL" id="ARZA01000194">
    <property type="protein sequence ID" value="EOD00267.1"/>
    <property type="molecule type" value="Genomic_DNA"/>
</dbReference>
<evidence type="ECO:0000256" key="9">
    <source>
        <dbReference type="PROSITE-ProRule" id="PRU00284"/>
    </source>
</evidence>
<dbReference type="InterPro" id="IPR004089">
    <property type="entry name" value="MCPsignal_dom"/>
</dbReference>
<evidence type="ECO:0000256" key="7">
    <source>
        <dbReference type="ARBA" id="ARBA00023224"/>
    </source>
</evidence>
<dbReference type="SUPFAM" id="SSF103190">
    <property type="entry name" value="Sensory domain-like"/>
    <property type="match status" value="1"/>
</dbReference>
<evidence type="ECO:0000313" key="14">
    <source>
        <dbReference type="EMBL" id="EOD00267.1"/>
    </source>
</evidence>
<comment type="caution">
    <text evidence="14">The sequence shown here is derived from an EMBL/GenBank/DDBJ whole genome shotgun (WGS) entry which is preliminary data.</text>
</comment>
<dbReference type="PRINTS" id="PR00260">
    <property type="entry name" value="CHEMTRNSDUCR"/>
</dbReference>
<evidence type="ECO:0000259" key="13">
    <source>
        <dbReference type="PROSITE" id="PS50885"/>
    </source>
</evidence>
<reference evidence="14 15" key="1">
    <citation type="journal article" date="2015" name="Geomicrobiol. J.">
        <title>Caldisalinibacter kiritimatiensis gen. nov., sp. nov., a moderately thermohalophilic thiosulfate-reducing bacterium from a hypersaline microbial mat.</title>
        <authorList>
            <person name="Ben Hania W."/>
            <person name="Joseph M."/>
            <person name="Fiebig A."/>
            <person name="Bunk B."/>
            <person name="Klenk H.-P."/>
            <person name="Fardeau M.-L."/>
            <person name="Spring S."/>
        </authorList>
    </citation>
    <scope>NUCLEOTIDE SEQUENCE [LARGE SCALE GENOMIC DNA]</scope>
    <source>
        <strain evidence="14 15">L21-TH-D2</strain>
    </source>
</reference>
<keyword evidence="3" id="KW-0145">Chemotaxis</keyword>
<dbReference type="SMART" id="SM00304">
    <property type="entry name" value="HAMP"/>
    <property type="match status" value="1"/>
</dbReference>
<dbReference type="InterPro" id="IPR003660">
    <property type="entry name" value="HAMP_dom"/>
</dbReference>
<dbReference type="STRING" id="1304284.L21TH_1689"/>
<evidence type="ECO:0000256" key="2">
    <source>
        <dbReference type="ARBA" id="ARBA00022475"/>
    </source>
</evidence>
<dbReference type="GO" id="GO:0004888">
    <property type="term" value="F:transmembrane signaling receptor activity"/>
    <property type="evidence" value="ECO:0007669"/>
    <property type="project" value="InterPro"/>
</dbReference>
<organism evidence="14 15">
    <name type="scientific">Caldisalinibacter kiritimatiensis</name>
    <dbReference type="NCBI Taxonomy" id="1304284"/>
    <lineage>
        <taxon>Bacteria</taxon>
        <taxon>Bacillati</taxon>
        <taxon>Bacillota</taxon>
        <taxon>Tissierellia</taxon>
        <taxon>Tissierellales</taxon>
        <taxon>Thermohalobacteraceae</taxon>
        <taxon>Caldisalinibacter</taxon>
    </lineage>
</organism>